<evidence type="ECO:0000256" key="1">
    <source>
        <dbReference type="ARBA" id="ARBA00001798"/>
    </source>
</evidence>
<evidence type="ECO:0000256" key="7">
    <source>
        <dbReference type="ARBA" id="ARBA00022786"/>
    </source>
</evidence>
<keyword evidence="7" id="KW-0833">Ubl conjugation pathway</keyword>
<dbReference type="eggNOG" id="KOG1815">
    <property type="taxonomic scope" value="Eukaryota"/>
</dbReference>
<proteinExistence type="predicted"/>
<keyword evidence="6" id="KW-0863">Zinc-finger</keyword>
<dbReference type="Proteomes" id="UP000012174">
    <property type="component" value="Unassembled WGS sequence"/>
</dbReference>
<name>M7TNU6_EUTLA</name>
<dbReference type="GO" id="GO:0008270">
    <property type="term" value="F:zinc ion binding"/>
    <property type="evidence" value="ECO:0007669"/>
    <property type="project" value="UniProtKB-KW"/>
</dbReference>
<comment type="catalytic activity">
    <reaction evidence="1">
        <text>[E2 ubiquitin-conjugating enzyme]-S-ubiquitinyl-L-cysteine + [acceptor protein]-L-lysine = [E2 ubiquitin-conjugating enzyme]-L-cysteine + [acceptor protein]-N(6)-ubiquitinyl-L-lysine.</text>
        <dbReference type="EC" id="2.3.2.31"/>
    </reaction>
</comment>
<reference evidence="12" key="1">
    <citation type="journal article" date="2013" name="Genome Announc.">
        <title>Draft genome sequence of the grapevine dieback fungus Eutypa lata UCR-EL1.</title>
        <authorList>
            <person name="Blanco-Ulate B."/>
            <person name="Rolshausen P.E."/>
            <person name="Cantu D."/>
        </authorList>
    </citation>
    <scope>NUCLEOTIDE SEQUENCE [LARGE SCALE GENOMIC DNA]</scope>
    <source>
        <strain evidence="12">UCR-EL1</strain>
    </source>
</reference>
<evidence type="ECO:0000259" key="10">
    <source>
        <dbReference type="PROSITE" id="PS51873"/>
    </source>
</evidence>
<dbReference type="HOGENOM" id="CLU_739741_0_0_1"/>
<dbReference type="EC" id="2.3.2.31" evidence="2"/>
<dbReference type="SUPFAM" id="SSF57850">
    <property type="entry name" value="RING/U-box"/>
    <property type="match status" value="2"/>
</dbReference>
<dbReference type="OrthoDB" id="9977870at2759"/>
<dbReference type="CDD" id="cd22584">
    <property type="entry name" value="Rcat_RBR_unk"/>
    <property type="match status" value="1"/>
</dbReference>
<feature type="region of interest" description="Disordered" evidence="9">
    <location>
        <begin position="1"/>
        <end position="22"/>
    </location>
</feature>
<keyword evidence="12" id="KW-1185">Reference proteome</keyword>
<dbReference type="InterPro" id="IPR044066">
    <property type="entry name" value="TRIAD_supradom"/>
</dbReference>
<dbReference type="PANTHER" id="PTHR11685">
    <property type="entry name" value="RBR FAMILY RING FINGER AND IBR DOMAIN-CONTAINING"/>
    <property type="match status" value="1"/>
</dbReference>
<keyword evidence="5" id="KW-0677">Repeat</keyword>
<evidence type="ECO:0000256" key="8">
    <source>
        <dbReference type="ARBA" id="ARBA00022833"/>
    </source>
</evidence>
<feature type="domain" description="RING-type" evidence="10">
    <location>
        <begin position="175"/>
        <end position="374"/>
    </location>
</feature>
<evidence type="ECO:0000256" key="6">
    <source>
        <dbReference type="ARBA" id="ARBA00022771"/>
    </source>
</evidence>
<evidence type="ECO:0000313" key="12">
    <source>
        <dbReference type="Proteomes" id="UP000012174"/>
    </source>
</evidence>
<evidence type="ECO:0000256" key="3">
    <source>
        <dbReference type="ARBA" id="ARBA00022679"/>
    </source>
</evidence>
<dbReference type="KEGG" id="ela:UCREL1_4593"/>
<protein>
    <recommendedName>
        <fullName evidence="2">RBR-type E3 ubiquitin transferase</fullName>
        <ecNumber evidence="2">2.3.2.31</ecNumber>
    </recommendedName>
</protein>
<dbReference type="EMBL" id="KB706244">
    <property type="protein sequence ID" value="EMR68395.1"/>
    <property type="molecule type" value="Genomic_DNA"/>
</dbReference>
<dbReference type="Gene3D" id="1.20.120.1750">
    <property type="match status" value="1"/>
</dbReference>
<evidence type="ECO:0000256" key="9">
    <source>
        <dbReference type="SAM" id="MobiDB-lite"/>
    </source>
</evidence>
<evidence type="ECO:0000256" key="2">
    <source>
        <dbReference type="ARBA" id="ARBA00012251"/>
    </source>
</evidence>
<dbReference type="GO" id="GO:0016567">
    <property type="term" value="P:protein ubiquitination"/>
    <property type="evidence" value="ECO:0007669"/>
    <property type="project" value="InterPro"/>
</dbReference>
<evidence type="ECO:0000256" key="5">
    <source>
        <dbReference type="ARBA" id="ARBA00022737"/>
    </source>
</evidence>
<dbReference type="AlphaFoldDB" id="M7TNU6"/>
<keyword evidence="3" id="KW-0808">Transferase</keyword>
<dbReference type="InterPro" id="IPR031127">
    <property type="entry name" value="E3_UB_ligase_RBR"/>
</dbReference>
<keyword evidence="8" id="KW-0862">Zinc</keyword>
<dbReference type="InterPro" id="IPR002867">
    <property type="entry name" value="IBR_dom"/>
</dbReference>
<dbReference type="SMART" id="SM00647">
    <property type="entry name" value="IBR"/>
    <property type="match status" value="2"/>
</dbReference>
<organism evidence="11 12">
    <name type="scientific">Eutypa lata (strain UCR-EL1)</name>
    <name type="common">Grapevine dieback disease fungus</name>
    <name type="synonym">Eutypa armeniacae</name>
    <dbReference type="NCBI Taxonomy" id="1287681"/>
    <lineage>
        <taxon>Eukaryota</taxon>
        <taxon>Fungi</taxon>
        <taxon>Dikarya</taxon>
        <taxon>Ascomycota</taxon>
        <taxon>Pezizomycotina</taxon>
        <taxon>Sordariomycetes</taxon>
        <taxon>Xylariomycetidae</taxon>
        <taxon>Xylariales</taxon>
        <taxon>Diatrypaceae</taxon>
        <taxon>Eutypa</taxon>
    </lineage>
</organism>
<keyword evidence="4" id="KW-0479">Metal-binding</keyword>
<dbReference type="PROSITE" id="PS51873">
    <property type="entry name" value="TRIAD"/>
    <property type="match status" value="1"/>
</dbReference>
<evidence type="ECO:0000256" key="4">
    <source>
        <dbReference type="ARBA" id="ARBA00022723"/>
    </source>
</evidence>
<dbReference type="GO" id="GO:0061630">
    <property type="term" value="F:ubiquitin protein ligase activity"/>
    <property type="evidence" value="ECO:0007669"/>
    <property type="project" value="UniProtKB-EC"/>
</dbReference>
<dbReference type="Pfam" id="PF01485">
    <property type="entry name" value="IBR"/>
    <property type="match status" value="1"/>
</dbReference>
<gene>
    <name evidence="11" type="ORF">UCREL1_4593</name>
</gene>
<sequence length="374" mass="41569">MDSGHLPTMESPERPESPESELTLLATDPDSDQLMVNAEVNVVPGSPTRDELMAELRHLELRQRHAALDQRLLDIEHNLEQIVGQIRRSAIRQNTPVAAQLLAEADAAARRSRRILDESRRAMEMVDVQIPRLRQLIEAGAADTEVVPEDAVALVDQPMDHRHILDIPLPRESPPDRECIACLQNAPFDRTTTLECHHIHCDDCLTTNVRLALGSAPFAPARCCGVISTDLIVRKNILTEDESNAYVHKLEELTNPKPKIYCFECGTVISAVDRKMRAAECQNCARKTCQQCKSKSHFGPCDAEKLKEARESDEYINQMAESKGWKRCPGCLNIIAKSGGCNHVVCNCGQNFCYACGQATSGGHNCTVHENTQF</sequence>
<evidence type="ECO:0000313" key="11">
    <source>
        <dbReference type="EMBL" id="EMR68395.1"/>
    </source>
</evidence>
<accession>M7TNU6</accession>